<proteinExistence type="predicted"/>
<dbReference type="PANTHER" id="PTHR36570:SF3">
    <property type="entry name" value="DISULFIDE BOND FORMATION PROTEIN B"/>
    <property type="match status" value="1"/>
</dbReference>
<dbReference type="InterPro" id="IPR050183">
    <property type="entry name" value="DsbB"/>
</dbReference>
<organism evidence="7 8">
    <name type="scientific">Limnobacter humi</name>
    <dbReference type="NCBI Taxonomy" id="1778671"/>
    <lineage>
        <taxon>Bacteria</taxon>
        <taxon>Pseudomonadati</taxon>
        <taxon>Pseudomonadota</taxon>
        <taxon>Betaproteobacteria</taxon>
        <taxon>Burkholderiales</taxon>
        <taxon>Burkholderiaceae</taxon>
        <taxon>Limnobacter</taxon>
    </lineage>
</organism>
<reference evidence="7 8" key="1">
    <citation type="submission" date="2022-07" db="EMBL/GenBank/DDBJ databases">
        <authorList>
            <person name="Xamxidin M."/>
            <person name="Wu M."/>
        </authorList>
    </citation>
    <scope>NUCLEOTIDE SEQUENCE [LARGE SCALE GENOMIC DNA]</scope>
    <source>
        <strain evidence="7 8">NBRC 111650</strain>
    </source>
</reference>
<dbReference type="Proteomes" id="UP001204142">
    <property type="component" value="Unassembled WGS sequence"/>
</dbReference>
<sequence>MHAAVGLLLSVCALGGALYTQQVLQWFPCPLCILQRYAYLLTAVCFLLMLIRPGQVGITLLTLLLALAGGASAFYHVWVLAHPLQTCGIDPLQLKLNALPWVSVWPALFTSDGLCSDVYPPLLGLSLPAWSGLGFLGQFALALQALRCSLKQSV</sequence>
<keyword evidence="4 6" id="KW-1133">Transmembrane helix</keyword>
<keyword evidence="8" id="KW-1185">Reference proteome</keyword>
<evidence type="ECO:0000313" key="8">
    <source>
        <dbReference type="Proteomes" id="UP001204142"/>
    </source>
</evidence>
<dbReference type="EMBL" id="JANIGO010000001">
    <property type="protein sequence ID" value="MCQ8894938.1"/>
    <property type="molecule type" value="Genomic_DNA"/>
</dbReference>
<dbReference type="Pfam" id="PF02600">
    <property type="entry name" value="DsbB"/>
    <property type="match status" value="1"/>
</dbReference>
<dbReference type="InterPro" id="IPR003752">
    <property type="entry name" value="DiS_bond_form_DsbB/BdbC"/>
</dbReference>
<accession>A0ABT1WDJ8</accession>
<evidence type="ECO:0000256" key="1">
    <source>
        <dbReference type="ARBA" id="ARBA00004651"/>
    </source>
</evidence>
<protein>
    <submittedName>
        <fullName evidence="7">Disulfide bond formation protein B</fullName>
    </submittedName>
</protein>
<evidence type="ECO:0000256" key="5">
    <source>
        <dbReference type="ARBA" id="ARBA00023136"/>
    </source>
</evidence>
<feature type="transmembrane region" description="Helical" evidence="6">
    <location>
        <begin position="58"/>
        <end position="78"/>
    </location>
</feature>
<dbReference type="RefSeq" id="WP_256762588.1">
    <property type="nucleotide sequence ID" value="NZ_JANIGO010000001.1"/>
</dbReference>
<keyword evidence="3 6" id="KW-0812">Transmembrane</keyword>
<evidence type="ECO:0000256" key="6">
    <source>
        <dbReference type="SAM" id="Phobius"/>
    </source>
</evidence>
<name>A0ABT1WDJ8_9BURK</name>
<evidence type="ECO:0000256" key="3">
    <source>
        <dbReference type="ARBA" id="ARBA00022692"/>
    </source>
</evidence>
<dbReference type="PANTHER" id="PTHR36570">
    <property type="entry name" value="DISULFIDE BOND FORMATION PROTEIN B"/>
    <property type="match status" value="1"/>
</dbReference>
<dbReference type="Gene3D" id="1.20.1550.10">
    <property type="entry name" value="DsbB-like"/>
    <property type="match status" value="1"/>
</dbReference>
<evidence type="ECO:0000256" key="4">
    <source>
        <dbReference type="ARBA" id="ARBA00022989"/>
    </source>
</evidence>
<feature type="transmembrane region" description="Helical" evidence="6">
    <location>
        <begin position="127"/>
        <end position="146"/>
    </location>
</feature>
<feature type="transmembrane region" description="Helical" evidence="6">
    <location>
        <begin position="36"/>
        <end position="51"/>
    </location>
</feature>
<gene>
    <name evidence="7" type="ORF">NQT62_00605</name>
</gene>
<dbReference type="InterPro" id="IPR023380">
    <property type="entry name" value="DsbB-like_sf"/>
</dbReference>
<keyword evidence="2" id="KW-1003">Cell membrane</keyword>
<comment type="subcellular location">
    <subcellularLocation>
        <location evidence="1">Cell membrane</location>
        <topology evidence="1">Multi-pass membrane protein</topology>
    </subcellularLocation>
</comment>
<evidence type="ECO:0000256" key="2">
    <source>
        <dbReference type="ARBA" id="ARBA00022475"/>
    </source>
</evidence>
<dbReference type="SUPFAM" id="SSF158442">
    <property type="entry name" value="DsbB-like"/>
    <property type="match status" value="1"/>
</dbReference>
<comment type="caution">
    <text evidence="7">The sequence shown here is derived from an EMBL/GenBank/DDBJ whole genome shotgun (WGS) entry which is preliminary data.</text>
</comment>
<evidence type="ECO:0000313" key="7">
    <source>
        <dbReference type="EMBL" id="MCQ8894938.1"/>
    </source>
</evidence>
<keyword evidence="5 6" id="KW-0472">Membrane</keyword>